<keyword evidence="2" id="KW-1185">Reference proteome</keyword>
<protein>
    <submittedName>
        <fullName evidence="1">Uncharacterized protein</fullName>
    </submittedName>
</protein>
<comment type="caution">
    <text evidence="1">The sequence shown here is derived from an EMBL/GenBank/DDBJ whole genome shotgun (WGS) entry which is preliminary data.</text>
</comment>
<name>A0AA39QIU0_9AGAR</name>
<dbReference type="AlphaFoldDB" id="A0AA39QIU0"/>
<evidence type="ECO:0000313" key="1">
    <source>
        <dbReference type="EMBL" id="KAK0502429.1"/>
    </source>
</evidence>
<evidence type="ECO:0000313" key="2">
    <source>
        <dbReference type="Proteomes" id="UP001175228"/>
    </source>
</evidence>
<organism evidence="1 2">
    <name type="scientific">Armillaria luteobubalina</name>
    <dbReference type="NCBI Taxonomy" id="153913"/>
    <lineage>
        <taxon>Eukaryota</taxon>
        <taxon>Fungi</taxon>
        <taxon>Dikarya</taxon>
        <taxon>Basidiomycota</taxon>
        <taxon>Agaricomycotina</taxon>
        <taxon>Agaricomycetes</taxon>
        <taxon>Agaricomycetidae</taxon>
        <taxon>Agaricales</taxon>
        <taxon>Marasmiineae</taxon>
        <taxon>Physalacriaceae</taxon>
        <taxon>Armillaria</taxon>
    </lineage>
</organism>
<sequence>MTIPAITMLGTRPVFYKIPVRQELSDAVTTGQYSVSETEVVKCVVLQWHVALRTRRRCLTDGRSISMLEKGCLTMAPCLVSPLSTHAKSSPTRSRLFILLSLSRPLLHVFTVLFVHGLKAIAQRSI</sequence>
<dbReference type="EMBL" id="JAUEPU010000005">
    <property type="protein sequence ID" value="KAK0502429.1"/>
    <property type="molecule type" value="Genomic_DNA"/>
</dbReference>
<proteinExistence type="predicted"/>
<gene>
    <name evidence="1" type="ORF">EDD18DRAFT_691350</name>
</gene>
<dbReference type="Proteomes" id="UP001175228">
    <property type="component" value="Unassembled WGS sequence"/>
</dbReference>
<accession>A0AA39QIU0</accession>
<reference evidence="1" key="1">
    <citation type="submission" date="2023-06" db="EMBL/GenBank/DDBJ databases">
        <authorList>
            <consortium name="Lawrence Berkeley National Laboratory"/>
            <person name="Ahrendt S."/>
            <person name="Sahu N."/>
            <person name="Indic B."/>
            <person name="Wong-Bajracharya J."/>
            <person name="Merenyi Z."/>
            <person name="Ke H.-M."/>
            <person name="Monk M."/>
            <person name="Kocsube S."/>
            <person name="Drula E."/>
            <person name="Lipzen A."/>
            <person name="Balint B."/>
            <person name="Henrissat B."/>
            <person name="Andreopoulos B."/>
            <person name="Martin F.M."/>
            <person name="Harder C.B."/>
            <person name="Rigling D."/>
            <person name="Ford K.L."/>
            <person name="Foster G.D."/>
            <person name="Pangilinan J."/>
            <person name="Papanicolaou A."/>
            <person name="Barry K."/>
            <person name="LaButti K."/>
            <person name="Viragh M."/>
            <person name="Koriabine M."/>
            <person name="Yan M."/>
            <person name="Riley R."/>
            <person name="Champramary S."/>
            <person name="Plett K.L."/>
            <person name="Tsai I.J."/>
            <person name="Slot J."/>
            <person name="Sipos G."/>
            <person name="Plett J."/>
            <person name="Nagy L.G."/>
            <person name="Grigoriev I.V."/>
        </authorList>
    </citation>
    <scope>NUCLEOTIDE SEQUENCE</scope>
    <source>
        <strain evidence="1">HWK02</strain>
    </source>
</reference>